<feature type="compositionally biased region" description="Low complexity" evidence="1">
    <location>
        <begin position="279"/>
        <end position="290"/>
    </location>
</feature>
<keyword evidence="2" id="KW-0472">Membrane</keyword>
<feature type="compositionally biased region" description="Polar residues" evidence="1">
    <location>
        <begin position="260"/>
        <end position="278"/>
    </location>
</feature>
<evidence type="ECO:0000256" key="1">
    <source>
        <dbReference type="SAM" id="MobiDB-lite"/>
    </source>
</evidence>
<evidence type="ECO:0000256" key="2">
    <source>
        <dbReference type="SAM" id="Phobius"/>
    </source>
</evidence>
<organism evidence="4 5">
    <name type="scientific">Candidatus Collierbacteria bacterium CG_4_9_14_3_um_filter_43_16</name>
    <dbReference type="NCBI Taxonomy" id="1974532"/>
    <lineage>
        <taxon>Bacteria</taxon>
        <taxon>Candidatus Collieribacteriota</taxon>
    </lineage>
</organism>
<feature type="chain" id="PRO_5014773287" description="TPM domain-containing protein" evidence="3">
    <location>
        <begin position="29"/>
        <end position="309"/>
    </location>
</feature>
<evidence type="ECO:0000313" key="5">
    <source>
        <dbReference type="Proteomes" id="UP000231196"/>
    </source>
</evidence>
<feature type="region of interest" description="Disordered" evidence="1">
    <location>
        <begin position="260"/>
        <end position="309"/>
    </location>
</feature>
<sequence length="309" mass="33874">MKLKTLFFATILILMAFVMIVPTQPVHASPIPQQTIPWCGTTSEVQNYGFSMPLQQPHWTVNGESYVSQSAIDEVDALYDSLNNDNIANTMILFIDRNEVSNGSGCAGHFFFYMQLGNVDGPRMANGMAIIFIVTKTEGQITDVKVNYSVGGNLSALQPVDLMEMDIMAKDALARTGSLEEAYLTVMRYFEQYARSKYEPYYPPTQTPQPAGNAQPTVPTVNHLSFWDTLCLSVICFVGFLFFLWICSKLGLFSGTGHSSTTTNWSPTVGTHNNSRPTSSSRPHQSNSRPSSPPSRGGGGNKSGPTRVG</sequence>
<evidence type="ECO:0000313" key="4">
    <source>
        <dbReference type="EMBL" id="PJB48429.1"/>
    </source>
</evidence>
<accession>A0A2M8BX39</accession>
<reference evidence="5" key="1">
    <citation type="submission" date="2017-09" db="EMBL/GenBank/DDBJ databases">
        <title>Depth-based differentiation of microbial function through sediment-hosted aquifers and enrichment of novel symbionts in the deep terrestrial subsurface.</title>
        <authorList>
            <person name="Probst A.J."/>
            <person name="Ladd B."/>
            <person name="Jarett J.K."/>
            <person name="Geller-Mcgrath D.E."/>
            <person name="Sieber C.M.K."/>
            <person name="Emerson J.B."/>
            <person name="Anantharaman K."/>
            <person name="Thomas B.C."/>
            <person name="Malmstrom R."/>
            <person name="Stieglmeier M."/>
            <person name="Klingl A."/>
            <person name="Woyke T."/>
            <person name="Ryan C.M."/>
            <person name="Banfield J.F."/>
        </authorList>
    </citation>
    <scope>NUCLEOTIDE SEQUENCE [LARGE SCALE GENOMIC DNA]</scope>
</reference>
<keyword evidence="3" id="KW-0732">Signal</keyword>
<evidence type="ECO:0000256" key="3">
    <source>
        <dbReference type="SAM" id="SignalP"/>
    </source>
</evidence>
<gene>
    <name evidence="4" type="ORF">CO104_01265</name>
</gene>
<proteinExistence type="predicted"/>
<keyword evidence="2" id="KW-1133">Transmembrane helix</keyword>
<protein>
    <recommendedName>
        <fullName evidence="6">TPM domain-containing protein</fullName>
    </recommendedName>
</protein>
<comment type="caution">
    <text evidence="4">The sequence shown here is derived from an EMBL/GenBank/DDBJ whole genome shotgun (WGS) entry which is preliminary data.</text>
</comment>
<name>A0A2M8BX39_9BACT</name>
<evidence type="ECO:0008006" key="6">
    <source>
        <dbReference type="Google" id="ProtNLM"/>
    </source>
</evidence>
<feature type="signal peptide" evidence="3">
    <location>
        <begin position="1"/>
        <end position="28"/>
    </location>
</feature>
<dbReference type="Proteomes" id="UP000231196">
    <property type="component" value="Unassembled WGS sequence"/>
</dbReference>
<feature type="transmembrane region" description="Helical" evidence="2">
    <location>
        <begin position="224"/>
        <end position="246"/>
    </location>
</feature>
<dbReference type="AlphaFoldDB" id="A0A2M8BX39"/>
<dbReference type="EMBL" id="PFUC01000025">
    <property type="protein sequence ID" value="PJB48429.1"/>
    <property type="molecule type" value="Genomic_DNA"/>
</dbReference>
<keyword evidence="2" id="KW-0812">Transmembrane</keyword>